<keyword evidence="4 5" id="KW-0238">DNA-binding</keyword>
<accession>A0ABQ9J345</accession>
<evidence type="ECO:0000313" key="8">
    <source>
        <dbReference type="Proteomes" id="UP001162164"/>
    </source>
</evidence>
<keyword evidence="3" id="KW-0862">Zinc</keyword>
<dbReference type="Proteomes" id="UP001162164">
    <property type="component" value="Unassembled WGS sequence"/>
</dbReference>
<dbReference type="PROSITE" id="PS50950">
    <property type="entry name" value="ZF_THAP"/>
    <property type="match status" value="1"/>
</dbReference>
<keyword evidence="8" id="KW-1185">Reference proteome</keyword>
<gene>
    <name evidence="7" type="ORF">NQ317_012155</name>
</gene>
<evidence type="ECO:0000256" key="5">
    <source>
        <dbReference type="PROSITE-ProRule" id="PRU00309"/>
    </source>
</evidence>
<proteinExistence type="predicted"/>
<comment type="caution">
    <text evidence="7">The sequence shown here is derived from an EMBL/GenBank/DDBJ whole genome shotgun (WGS) entry which is preliminary data.</text>
</comment>
<dbReference type="SUPFAM" id="SSF57716">
    <property type="entry name" value="Glucocorticoid receptor-like (DNA-binding domain)"/>
    <property type="match status" value="1"/>
</dbReference>
<keyword evidence="1" id="KW-0479">Metal-binding</keyword>
<evidence type="ECO:0000256" key="1">
    <source>
        <dbReference type="ARBA" id="ARBA00022723"/>
    </source>
</evidence>
<evidence type="ECO:0000313" key="7">
    <source>
        <dbReference type="EMBL" id="KAJ8971861.1"/>
    </source>
</evidence>
<protein>
    <recommendedName>
        <fullName evidence="6">THAP-type domain-containing protein</fullName>
    </recommendedName>
</protein>
<name>A0ABQ9J345_9CUCU</name>
<organism evidence="7 8">
    <name type="scientific">Molorchus minor</name>
    <dbReference type="NCBI Taxonomy" id="1323400"/>
    <lineage>
        <taxon>Eukaryota</taxon>
        <taxon>Metazoa</taxon>
        <taxon>Ecdysozoa</taxon>
        <taxon>Arthropoda</taxon>
        <taxon>Hexapoda</taxon>
        <taxon>Insecta</taxon>
        <taxon>Pterygota</taxon>
        <taxon>Neoptera</taxon>
        <taxon>Endopterygota</taxon>
        <taxon>Coleoptera</taxon>
        <taxon>Polyphaga</taxon>
        <taxon>Cucujiformia</taxon>
        <taxon>Chrysomeloidea</taxon>
        <taxon>Cerambycidae</taxon>
        <taxon>Lamiinae</taxon>
        <taxon>Monochamini</taxon>
        <taxon>Molorchus</taxon>
    </lineage>
</organism>
<dbReference type="InterPro" id="IPR006612">
    <property type="entry name" value="THAP_Znf"/>
</dbReference>
<evidence type="ECO:0000259" key="6">
    <source>
        <dbReference type="PROSITE" id="PS50950"/>
    </source>
</evidence>
<evidence type="ECO:0000256" key="3">
    <source>
        <dbReference type="ARBA" id="ARBA00022833"/>
    </source>
</evidence>
<dbReference type="Pfam" id="PF05485">
    <property type="entry name" value="THAP"/>
    <property type="match status" value="1"/>
</dbReference>
<reference evidence="7" key="1">
    <citation type="journal article" date="2023" name="Insect Mol. Biol.">
        <title>Genome sequencing provides insights into the evolution of gene families encoding plant cell wall-degrading enzymes in longhorned beetles.</title>
        <authorList>
            <person name="Shin N.R."/>
            <person name="Okamura Y."/>
            <person name="Kirsch R."/>
            <person name="Pauchet Y."/>
        </authorList>
    </citation>
    <scope>NUCLEOTIDE SEQUENCE</scope>
    <source>
        <strain evidence="7">MMC_N1</strain>
    </source>
</reference>
<evidence type="ECO:0000256" key="2">
    <source>
        <dbReference type="ARBA" id="ARBA00022771"/>
    </source>
</evidence>
<evidence type="ECO:0000256" key="4">
    <source>
        <dbReference type="ARBA" id="ARBA00023125"/>
    </source>
</evidence>
<dbReference type="EMBL" id="JAPWTJ010001424">
    <property type="protein sequence ID" value="KAJ8971861.1"/>
    <property type="molecule type" value="Genomic_DNA"/>
</dbReference>
<keyword evidence="2 5" id="KW-0863">Zinc-finger</keyword>
<sequence length="121" mass="14170">MNSSYYKYCIVPQCKSTTIKTPNKLFIYVPNNEQIRKKWLKLARRDDVHSLSTNSRMYFCADHFDHQNSQNLVNRLHKTCKSNSTTQTLLLSCRRFTGVIIIEFEEVAGQFALLIDCYPIN</sequence>
<feature type="domain" description="THAP-type" evidence="6">
    <location>
        <begin position="1"/>
        <end position="89"/>
    </location>
</feature>